<dbReference type="InterPro" id="IPR029069">
    <property type="entry name" value="HotDog_dom_sf"/>
</dbReference>
<dbReference type="InterPro" id="IPR016776">
    <property type="entry name" value="ApeP-like_dehydratase"/>
</dbReference>
<dbReference type="AlphaFoldDB" id="A0A8J4HEE7"/>
<reference evidence="1" key="1">
    <citation type="journal article" date="2020" name="mSystems">
        <title>Genome- and Community-Level Interaction Insights into Carbon Utilization and Element Cycling Functions of Hydrothermarchaeota in Hydrothermal Sediment.</title>
        <authorList>
            <person name="Zhou Z."/>
            <person name="Liu Y."/>
            <person name="Xu W."/>
            <person name="Pan J."/>
            <person name="Luo Z.H."/>
            <person name="Li M."/>
        </authorList>
    </citation>
    <scope>NUCLEOTIDE SEQUENCE</scope>
    <source>
        <strain evidence="1">SpSt-997</strain>
    </source>
</reference>
<dbReference type="Gene3D" id="3.10.129.10">
    <property type="entry name" value="Hotdog Thioesterase"/>
    <property type="match status" value="1"/>
</dbReference>
<evidence type="ECO:0000313" key="1">
    <source>
        <dbReference type="EMBL" id="HGC43920.1"/>
    </source>
</evidence>
<dbReference type="EMBL" id="DTQM01000229">
    <property type="protein sequence ID" value="HGC43920.1"/>
    <property type="molecule type" value="Genomic_DNA"/>
</dbReference>
<proteinExistence type="predicted"/>
<accession>A0A8J4HEE7</accession>
<comment type="caution">
    <text evidence="1">The sequence shown here is derived from an EMBL/GenBank/DDBJ whole genome shotgun (WGS) entry which is preliminary data.</text>
</comment>
<dbReference type="Pfam" id="PF22817">
    <property type="entry name" value="ApeP-like"/>
    <property type="match status" value="1"/>
</dbReference>
<gene>
    <name evidence="1" type="ORF">ENY07_11980</name>
</gene>
<name>A0A8J4HEE7_9PROT</name>
<sequence>MARAEPALALSRGEIARLIPHQGAMCLLERVIAWEMGRIVCAVVAPEAPDHPLRRAGALPALAGVEYGLQAAALHGALHDGAPQRPGFLAALSDVTLAVETLDGHGALCVEAALLHADGRGLIYRFSLGCGDAGKILLAGRAVIVLPARATEPP</sequence>
<dbReference type="SUPFAM" id="SSF54637">
    <property type="entry name" value="Thioesterase/thiol ester dehydrase-isomerase"/>
    <property type="match status" value="1"/>
</dbReference>
<protein>
    <submittedName>
        <fullName evidence="1">Hydroxymyristoyl-ACP dehydratase</fullName>
    </submittedName>
</protein>
<organism evidence="1">
    <name type="scientific">Acidicaldus sp</name>
    <dbReference type="NCBI Taxonomy" id="1872105"/>
    <lineage>
        <taxon>Bacteria</taxon>
        <taxon>Pseudomonadati</taxon>
        <taxon>Pseudomonadota</taxon>
        <taxon>Alphaproteobacteria</taxon>
        <taxon>Acetobacterales</taxon>
        <taxon>Acetobacteraceae</taxon>
        <taxon>Acidicaldus</taxon>
    </lineage>
</organism>